<evidence type="ECO:0000256" key="1">
    <source>
        <dbReference type="ARBA" id="ARBA00023122"/>
    </source>
</evidence>
<gene>
    <name evidence="4" type="ORF">FHT02_003570</name>
</gene>
<dbReference type="InterPro" id="IPR051257">
    <property type="entry name" value="Diverse_CBS-Domain"/>
</dbReference>
<sequence length="141" mass="15415">MRVNELMSRDVEFVVATDTVQEAASLMGEIDVGALPVGTPERPEGVITSRDLVFRVCARGLDPAQTLVREVMSSSVHACREDDDVSAALDLMAAFHVRRLFVKSDEGVVVGWVTLSDLARRLLVDSELVQRGLDDLTRSTS</sequence>
<reference evidence="4 5" key="1">
    <citation type="submission" date="2020-08" db="EMBL/GenBank/DDBJ databases">
        <title>Genomic Encyclopedia of Type Strains, Phase IV (KMG-IV): sequencing the most valuable type-strain genomes for metagenomic binning, comparative biology and taxonomic classification.</title>
        <authorList>
            <person name="Goeker M."/>
        </authorList>
    </citation>
    <scope>NUCLEOTIDE SEQUENCE [LARGE SCALE GENOMIC DNA]</scope>
    <source>
        <strain evidence="4 5">DSM 26736</strain>
    </source>
</reference>
<name>A0A840YRK3_9SPHN</name>
<dbReference type="InterPro" id="IPR046342">
    <property type="entry name" value="CBS_dom_sf"/>
</dbReference>
<dbReference type="PANTHER" id="PTHR43080">
    <property type="entry name" value="CBS DOMAIN-CONTAINING PROTEIN CBSX3, MITOCHONDRIAL"/>
    <property type="match status" value="1"/>
</dbReference>
<protein>
    <submittedName>
        <fullName evidence="4">CBS domain-containing protein</fullName>
    </submittedName>
</protein>
<organism evidence="4 5">
    <name type="scientific">Sphingomonas xinjiangensis</name>
    <dbReference type="NCBI Taxonomy" id="643568"/>
    <lineage>
        <taxon>Bacteria</taxon>
        <taxon>Pseudomonadati</taxon>
        <taxon>Pseudomonadota</taxon>
        <taxon>Alphaproteobacteria</taxon>
        <taxon>Sphingomonadales</taxon>
        <taxon>Sphingomonadaceae</taxon>
        <taxon>Sphingomonas</taxon>
    </lineage>
</organism>
<feature type="domain" description="CBS" evidence="3">
    <location>
        <begin position="7"/>
        <end position="63"/>
    </location>
</feature>
<evidence type="ECO:0000256" key="2">
    <source>
        <dbReference type="PROSITE-ProRule" id="PRU00703"/>
    </source>
</evidence>
<dbReference type="AlphaFoldDB" id="A0A840YRK3"/>
<dbReference type="Gene3D" id="3.10.580.10">
    <property type="entry name" value="CBS-domain"/>
    <property type="match status" value="1"/>
</dbReference>
<dbReference type="RefSeq" id="WP_184090640.1">
    <property type="nucleotide sequence ID" value="NZ_JACIJF010000015.1"/>
</dbReference>
<keyword evidence="5" id="KW-1185">Reference proteome</keyword>
<accession>A0A840YRK3</accession>
<feature type="domain" description="CBS" evidence="3">
    <location>
        <begin position="72"/>
        <end position="128"/>
    </location>
</feature>
<evidence type="ECO:0000313" key="4">
    <source>
        <dbReference type="EMBL" id="MBB5712312.1"/>
    </source>
</evidence>
<dbReference type="Proteomes" id="UP000527143">
    <property type="component" value="Unassembled WGS sequence"/>
</dbReference>
<keyword evidence="1 2" id="KW-0129">CBS domain</keyword>
<dbReference type="PROSITE" id="PS51371">
    <property type="entry name" value="CBS"/>
    <property type="match status" value="2"/>
</dbReference>
<dbReference type="PANTHER" id="PTHR43080:SF2">
    <property type="entry name" value="CBS DOMAIN-CONTAINING PROTEIN"/>
    <property type="match status" value="1"/>
</dbReference>
<comment type="caution">
    <text evidence="4">The sequence shown here is derived from an EMBL/GenBank/DDBJ whole genome shotgun (WGS) entry which is preliminary data.</text>
</comment>
<dbReference type="SMART" id="SM00116">
    <property type="entry name" value="CBS"/>
    <property type="match status" value="2"/>
</dbReference>
<evidence type="ECO:0000313" key="5">
    <source>
        <dbReference type="Proteomes" id="UP000527143"/>
    </source>
</evidence>
<dbReference type="EMBL" id="JACIJF010000015">
    <property type="protein sequence ID" value="MBB5712312.1"/>
    <property type="molecule type" value="Genomic_DNA"/>
</dbReference>
<dbReference type="SUPFAM" id="SSF54631">
    <property type="entry name" value="CBS-domain pair"/>
    <property type="match status" value="1"/>
</dbReference>
<dbReference type="Pfam" id="PF00571">
    <property type="entry name" value="CBS"/>
    <property type="match status" value="2"/>
</dbReference>
<dbReference type="InterPro" id="IPR000644">
    <property type="entry name" value="CBS_dom"/>
</dbReference>
<evidence type="ECO:0000259" key="3">
    <source>
        <dbReference type="PROSITE" id="PS51371"/>
    </source>
</evidence>
<proteinExistence type="predicted"/>